<accession>A0ACB8W5V6</accession>
<sequence length="2312" mass="257897">MSESIVRKVQPFTIGTRLSVPAVPKCQEFTQSYLQNQSLDNCTLQHNLNSLYLSRSQVCAHGPCLVSKHKQEDMAAEDHLNQNVASPSAVSRSIKKITISGSKDRSESKVSAQLSVAGSTSENNNNNNNVTSPSDPHLPRIVGVSCENKPKSHFKVLLRTESSDEFQPTQGQIRMKVNGEKSVQQASDLFTYKGLMQSNSLSLWCVSSQISAADSQRRESHTRALSEVSAAVMSQSDCFTQRNSLFNKEVLQAEAWIKSKLQDLKDGCNIQRCPLQDWEEASQTLQRDLKDFENTLIQLNQMGEQLICKLNPTSDLVKKQLCQLRDQWQALKQTAANQMRALGGARNLQEFNRKVDKLEAWIKEKQEEEQSLVNVLGENVDKMQLTRRILDLKQDEQLYRNLHEEINHLALKLEKQGKTDGKNISSRRKHINKMWLKVQSHLKNYHENLQLALEVSSFYQQADNTLFAINNMKKSMSVSKELDSLGDRDIRDIASQIMMLDVSVSQLSNLHPALAASVTQKQSEVKDCWALLQRVFRGDRTTLSPTGSTFTREEADPLTPAQEPQCNVGTEMQRLMGKEVKEEQNRLKGCVSTVECGTGRRTQSSQSREQQSVNHTSSPMGDGPACANDVIVRHQLKGESRKPRAEPKLGTTPRGHPQLHIQLQKFTVSADKTLSWLKDNVSVATQVCSIVSFEGLEAARRCQHALEQEILTNRARIEVVKREGRGLVRAQHPGSAKIEEFLGQLEVLWEELRRRHQRNAVFLQASEELGFRVVKVLQALGSLDAWLESVELSMKESALAGDPETMSMAERESCQLEKEVAARSLELSALRQEVERLHGHSHPHTRGLPARMEAVERKYHRIQSALSQQNSELQDTRMLTEFLERVELEESQELSGSRYSLGQPLHSEISSAPTLLGLQSGGSGEPLIESLGDPVEELREAVEMLNDTVRERGRSQSHDQAIQELLSKHASLVVRVEECLCCSKELSLDILERETDMAVQCEPDRCGLEALQEKQDHLEIDYEVIREEIKEVKNQASRLEELCPERVHVLGAKIQAMQQGWAELGKSVVENKSRLHEFVQLQDFFRSYLAMISWTEDTRSCIFSDAALHLGKDGQKPLAAELDMQIEQKFEEFDELVATGRKLLDKDHHLTQMFRERMEELRSMLGWILVHWRAQKQQWLHKKSRQEPSQDNIYSEAAMCSPLTESSAPEQDAYLSHQSPVVPSDEDKLKAAGDSCPSSLPPRHTERQEERQLEDGYEVMNSIGPRSSEAIPSESPKPSIVFLKEPSSPALGGTVNLILSFGNAGDSQVQVLDPPARTDEVVEETSEPVHRVSTYLHVKDNNLAAAPVYESITLPRQKSRSAASASPTFLPSSSSSSPSSSAPAPYMANVTFHPSAGSGGSSIFSSLKRMGKKRKRKRDARRHTIQKIMGVEEQTEGMPHYACEAITYDTHTWPLKEGRRKKSSAKSGDGVDAVAYMKNPLLKDIDSECSGEYSITPYAVSEGPSANHVRSHCRFLSLGSVLSFDLPKDMTLIPSIQDIITIAPLESKKGAGSDPDPLSQRHTVLSSFKQARPTPAVRHSSADVSFSEALTVVAKDLPDVDKSFQPPPPLSLEEDEDQTVPCNDLSKNQFSLHEDAEQEWDKMSTQVKTSERDGTGQLSQPPIYVNQPQCTPEHKHGCPSVHTLIRDLNGHQYHKNPRPQSVHKESPGLQCLSQASHMVVNLKSTVSVSVRQDSVDSGISTSSSIKHCTDAPCPDNPQPKGVVGRLMSLEVGGIDCIKTRENAVTSSGPSTDSAELETEPVHLDHQQFEEEEEELEDIWNQTSNYRQSICSDIMYQPNQDEFEQTTDPLSQSPPPKTPAVLYRNLATASAPNLLVAEFKLPPYIQSLLGYDKEQSPKGHLPPLATGDRRSWAAFSKREPASKTSVTVNETASDPVKLPDIGDNQRYIYQYREDEEEEEEAKVGEEVDEHTGCSKDQSMSLLSVHMGLDDICQQRKASQSPDNMEEQEQSVATGGRCITLSGKPELQSMEGTLERKHKLQLGGKKAASRGWNSYHAVLYRHTLCFYQDRKDTLRSSACGLPLNLMGAECSPAPEYTKKPNCFQLQKPYPCTSCHGLAKCNCAFQHDVTSTFPRRKPPAAAQTKEIVVLTREFSHMAHSHLRSVDERSTISSSDGRCRDDAGGLQQTMTHRLSGASTGNTSSSPHSPVPSCEDWLSNKRRSHSFTSATFQKIKPMLHTPGGRGLEGGSNYCVTLVVGDKSSDSPSISRGSEPPMLALAGWQQDTYQDSVLRSYASLPRPRNKSVFKKFFGKRDV</sequence>
<evidence type="ECO:0000313" key="1">
    <source>
        <dbReference type="EMBL" id="KAI3363045.1"/>
    </source>
</evidence>
<protein>
    <submittedName>
        <fullName evidence="1">Uncharacterized protein</fullName>
    </submittedName>
</protein>
<keyword evidence="2" id="KW-1185">Reference proteome</keyword>
<proteinExistence type="predicted"/>
<name>A0ACB8W5V6_9TELE</name>
<dbReference type="Proteomes" id="UP000831701">
    <property type="component" value="Chromosome 14"/>
</dbReference>
<dbReference type="EMBL" id="CM041544">
    <property type="protein sequence ID" value="KAI3363045.1"/>
    <property type="molecule type" value="Genomic_DNA"/>
</dbReference>
<organism evidence="1 2">
    <name type="scientific">Scortum barcoo</name>
    <name type="common">barcoo grunter</name>
    <dbReference type="NCBI Taxonomy" id="214431"/>
    <lineage>
        <taxon>Eukaryota</taxon>
        <taxon>Metazoa</taxon>
        <taxon>Chordata</taxon>
        <taxon>Craniata</taxon>
        <taxon>Vertebrata</taxon>
        <taxon>Euteleostomi</taxon>
        <taxon>Actinopterygii</taxon>
        <taxon>Neopterygii</taxon>
        <taxon>Teleostei</taxon>
        <taxon>Neoteleostei</taxon>
        <taxon>Acanthomorphata</taxon>
        <taxon>Eupercaria</taxon>
        <taxon>Centrarchiformes</taxon>
        <taxon>Terapontoidei</taxon>
        <taxon>Terapontidae</taxon>
        <taxon>Scortum</taxon>
    </lineage>
</organism>
<evidence type="ECO:0000313" key="2">
    <source>
        <dbReference type="Proteomes" id="UP000831701"/>
    </source>
</evidence>
<gene>
    <name evidence="1" type="ORF">L3Q82_011709</name>
</gene>
<reference evidence="1" key="1">
    <citation type="submission" date="2022-04" db="EMBL/GenBank/DDBJ databases">
        <title>Jade perch genome.</title>
        <authorList>
            <person name="Chao B."/>
        </authorList>
    </citation>
    <scope>NUCLEOTIDE SEQUENCE</scope>
    <source>
        <strain evidence="1">CB-2022</strain>
    </source>
</reference>
<comment type="caution">
    <text evidence="1">The sequence shown here is derived from an EMBL/GenBank/DDBJ whole genome shotgun (WGS) entry which is preliminary data.</text>
</comment>